<reference evidence="1 2" key="1">
    <citation type="journal article" date="2019" name="New Phytol.">
        <title>Comparative genomics reveals unique wood-decay strategies and fruiting body development in the Schizophyllaceae.</title>
        <authorList>
            <person name="Almasi E."/>
            <person name="Sahu N."/>
            <person name="Krizsan K."/>
            <person name="Balint B."/>
            <person name="Kovacs G.M."/>
            <person name="Kiss B."/>
            <person name="Cseklye J."/>
            <person name="Drula E."/>
            <person name="Henrissat B."/>
            <person name="Nagy I."/>
            <person name="Chovatia M."/>
            <person name="Adam C."/>
            <person name="LaButti K."/>
            <person name="Lipzen A."/>
            <person name="Riley R."/>
            <person name="Grigoriev I.V."/>
            <person name="Nagy L.G."/>
        </authorList>
    </citation>
    <scope>NUCLEOTIDE SEQUENCE [LARGE SCALE GENOMIC DNA]</scope>
    <source>
        <strain evidence="1 2">NL-1724</strain>
    </source>
</reference>
<dbReference type="STRING" id="97359.A0A550BW68"/>
<accession>A0A550BW68</accession>
<gene>
    <name evidence="1" type="ORF">BD626DRAFT_587082</name>
</gene>
<protein>
    <submittedName>
        <fullName evidence="1">Uncharacterized protein</fullName>
    </submittedName>
</protein>
<sequence length="406" mass="45177">MPTAPHSAAMTAPPGPNETELHRIESASKLGDGQAVLSSTSRALSSPITTVYPDVLLYIFSLVCADCEITSPHSTPVVLSHVCRHWRRLTLGCPPLWSTIHTGYCPYIEGDDMRASLDDGSYIKDERKPSAFIARVARTVDMYLARSQPAPLDIECRDLYGSIAEVREAVGAIVDHSERWQHLTISADLLSFVDAARGRMPLLERAAVFDDSVNCVDIPTPFNTFATAPRLTRWACDYELHRVTLPWAQLEEVEFEEIEFEEIDAERLARVVPEMVRLRRVVAHMHDAPPPPPTQEGRAQEGRIEWPPSLDSFTLIMKAEPEDYTRPAGFLALCTLPPHLRALRVEPECWDAPGEGVRYNIGWDHGVFMRMAARSGLGELRGSGLYEPRGSGLYEPRAPGAESRLA</sequence>
<dbReference type="EMBL" id="VDMD01000059">
    <property type="protein sequence ID" value="TRM56794.1"/>
    <property type="molecule type" value="Genomic_DNA"/>
</dbReference>
<evidence type="ECO:0000313" key="1">
    <source>
        <dbReference type="EMBL" id="TRM56794.1"/>
    </source>
</evidence>
<organism evidence="1 2">
    <name type="scientific">Schizophyllum amplum</name>
    <dbReference type="NCBI Taxonomy" id="97359"/>
    <lineage>
        <taxon>Eukaryota</taxon>
        <taxon>Fungi</taxon>
        <taxon>Dikarya</taxon>
        <taxon>Basidiomycota</taxon>
        <taxon>Agaricomycotina</taxon>
        <taxon>Agaricomycetes</taxon>
        <taxon>Agaricomycetidae</taxon>
        <taxon>Agaricales</taxon>
        <taxon>Schizophyllaceae</taxon>
        <taxon>Schizophyllum</taxon>
    </lineage>
</organism>
<dbReference type="Gene3D" id="1.20.1280.50">
    <property type="match status" value="1"/>
</dbReference>
<evidence type="ECO:0000313" key="2">
    <source>
        <dbReference type="Proteomes" id="UP000320762"/>
    </source>
</evidence>
<comment type="caution">
    <text evidence="1">The sequence shown here is derived from an EMBL/GenBank/DDBJ whole genome shotgun (WGS) entry which is preliminary data.</text>
</comment>
<dbReference type="AlphaFoldDB" id="A0A550BW68"/>
<name>A0A550BW68_9AGAR</name>
<proteinExistence type="predicted"/>
<dbReference type="Proteomes" id="UP000320762">
    <property type="component" value="Unassembled WGS sequence"/>
</dbReference>
<dbReference type="OrthoDB" id="3248197at2759"/>
<keyword evidence="2" id="KW-1185">Reference proteome</keyword>